<reference evidence="1 2" key="1">
    <citation type="submission" date="2016-10" db="EMBL/GenBank/DDBJ databases">
        <authorList>
            <person name="de Groot N.N."/>
        </authorList>
    </citation>
    <scope>NUCLEOTIDE SEQUENCE [LARGE SCALE GENOMIC DNA]</scope>
    <source>
        <strain evidence="1 2">DSM 22220</strain>
    </source>
</reference>
<keyword evidence="2" id="KW-1185">Reference proteome</keyword>
<accession>A0A1G7GUD5</accession>
<sequence length="67" mass="7697">MMPPSTLQREATSHQCDPEKAEVMRWISGLVGVDLAELRQLKNDEHELRLASGEVFRLRQTTIHRIA</sequence>
<gene>
    <name evidence="1" type="ORF">SAMN05421538_1157</name>
</gene>
<dbReference type="OrthoDB" id="8090615at2"/>
<dbReference type="EMBL" id="FNAH01000015">
    <property type="protein sequence ID" value="SDE91721.1"/>
    <property type="molecule type" value="Genomic_DNA"/>
</dbReference>
<dbReference type="AlphaFoldDB" id="A0A1G7GUD5"/>
<organism evidence="1 2">
    <name type="scientific">Paracoccus isoporae</name>
    <dbReference type="NCBI Taxonomy" id="591205"/>
    <lineage>
        <taxon>Bacteria</taxon>
        <taxon>Pseudomonadati</taxon>
        <taxon>Pseudomonadota</taxon>
        <taxon>Alphaproteobacteria</taxon>
        <taxon>Rhodobacterales</taxon>
        <taxon>Paracoccaceae</taxon>
        <taxon>Paracoccus</taxon>
    </lineage>
</organism>
<dbReference type="Proteomes" id="UP000199344">
    <property type="component" value="Unassembled WGS sequence"/>
</dbReference>
<protein>
    <submittedName>
        <fullName evidence="1">Uncharacterized protein</fullName>
    </submittedName>
</protein>
<evidence type="ECO:0000313" key="2">
    <source>
        <dbReference type="Proteomes" id="UP000199344"/>
    </source>
</evidence>
<dbReference type="STRING" id="591205.SAMN05421538_1157"/>
<dbReference type="RefSeq" id="WP_090525497.1">
    <property type="nucleotide sequence ID" value="NZ_FNAH01000015.1"/>
</dbReference>
<proteinExistence type="predicted"/>
<name>A0A1G7GUD5_9RHOB</name>
<evidence type="ECO:0000313" key="1">
    <source>
        <dbReference type="EMBL" id="SDE91721.1"/>
    </source>
</evidence>